<dbReference type="PANTHER" id="PTHR47526">
    <property type="entry name" value="ATP-DEPENDENT DNA HELICASE"/>
    <property type="match status" value="1"/>
</dbReference>
<evidence type="ECO:0000256" key="3">
    <source>
        <dbReference type="ARBA" id="ARBA00022833"/>
    </source>
</evidence>
<dbReference type="SMART" id="SM00249">
    <property type="entry name" value="PHD"/>
    <property type="match status" value="1"/>
</dbReference>
<organism evidence="6 7">
    <name type="scientific">Aquatica leii</name>
    <dbReference type="NCBI Taxonomy" id="1421715"/>
    <lineage>
        <taxon>Eukaryota</taxon>
        <taxon>Metazoa</taxon>
        <taxon>Ecdysozoa</taxon>
        <taxon>Arthropoda</taxon>
        <taxon>Hexapoda</taxon>
        <taxon>Insecta</taxon>
        <taxon>Pterygota</taxon>
        <taxon>Neoptera</taxon>
        <taxon>Endopterygota</taxon>
        <taxon>Coleoptera</taxon>
        <taxon>Polyphaga</taxon>
        <taxon>Elateriformia</taxon>
        <taxon>Elateroidea</taxon>
        <taxon>Lampyridae</taxon>
        <taxon>Luciolinae</taxon>
        <taxon>Aquatica</taxon>
    </lineage>
</organism>
<evidence type="ECO:0000313" key="6">
    <source>
        <dbReference type="EMBL" id="KAK4885293.1"/>
    </source>
</evidence>
<protein>
    <recommendedName>
        <fullName evidence="5">SWIM-type domain-containing protein</fullName>
    </recommendedName>
</protein>
<reference evidence="7" key="1">
    <citation type="submission" date="2023-01" db="EMBL/GenBank/DDBJ databases">
        <title>Key to firefly adult light organ development and bioluminescence: homeobox transcription factors regulate luciferase expression and transportation to peroxisome.</title>
        <authorList>
            <person name="Fu X."/>
        </authorList>
    </citation>
    <scope>NUCLEOTIDE SEQUENCE [LARGE SCALE GENOMIC DNA]</scope>
</reference>
<evidence type="ECO:0000313" key="7">
    <source>
        <dbReference type="Proteomes" id="UP001353858"/>
    </source>
</evidence>
<dbReference type="InterPro" id="IPR011011">
    <property type="entry name" value="Znf_FYVE_PHD"/>
</dbReference>
<dbReference type="InterPro" id="IPR001965">
    <property type="entry name" value="Znf_PHD"/>
</dbReference>
<name>A0AAN7PGE3_9COLE</name>
<keyword evidence="1" id="KW-0479">Metal-binding</keyword>
<dbReference type="InterPro" id="IPR011335">
    <property type="entry name" value="Restrct_endonuc-II-like"/>
</dbReference>
<dbReference type="GO" id="GO:0008270">
    <property type="term" value="F:zinc ion binding"/>
    <property type="evidence" value="ECO:0007669"/>
    <property type="project" value="UniProtKB-KW"/>
</dbReference>
<evidence type="ECO:0000256" key="1">
    <source>
        <dbReference type="ARBA" id="ARBA00022723"/>
    </source>
</evidence>
<dbReference type="PROSITE" id="PS01359">
    <property type="entry name" value="ZF_PHD_1"/>
    <property type="match status" value="1"/>
</dbReference>
<gene>
    <name evidence="6" type="ORF">RN001_001564</name>
</gene>
<dbReference type="InterPro" id="IPR013083">
    <property type="entry name" value="Znf_RING/FYVE/PHD"/>
</dbReference>
<dbReference type="SUPFAM" id="SSF57903">
    <property type="entry name" value="FYVE/PHD zinc finger"/>
    <property type="match status" value="1"/>
</dbReference>
<dbReference type="InterPro" id="IPR007527">
    <property type="entry name" value="Znf_SWIM"/>
</dbReference>
<dbReference type="Proteomes" id="UP001353858">
    <property type="component" value="Unassembled WGS sequence"/>
</dbReference>
<dbReference type="InterPro" id="IPR011604">
    <property type="entry name" value="PDDEXK-like_dom_sf"/>
</dbReference>
<dbReference type="PANTHER" id="PTHR47526:SF4">
    <property type="entry name" value="SWIM-TYPE DOMAIN-CONTAINING PROTEIN"/>
    <property type="match status" value="1"/>
</dbReference>
<evidence type="ECO:0000256" key="2">
    <source>
        <dbReference type="ARBA" id="ARBA00022771"/>
    </source>
</evidence>
<dbReference type="Gene3D" id="3.30.40.10">
    <property type="entry name" value="Zinc/RING finger domain, C3HC4 (zinc finger)"/>
    <property type="match status" value="1"/>
</dbReference>
<evidence type="ECO:0000259" key="5">
    <source>
        <dbReference type="PROSITE" id="PS50966"/>
    </source>
</evidence>
<dbReference type="EMBL" id="JARPUR010000001">
    <property type="protein sequence ID" value="KAK4885293.1"/>
    <property type="molecule type" value="Genomic_DNA"/>
</dbReference>
<dbReference type="PROSITE" id="PS50966">
    <property type="entry name" value="ZF_SWIM"/>
    <property type="match status" value="1"/>
</dbReference>
<dbReference type="SUPFAM" id="SSF52980">
    <property type="entry name" value="Restriction endonuclease-like"/>
    <property type="match status" value="1"/>
</dbReference>
<keyword evidence="3" id="KW-0862">Zinc</keyword>
<dbReference type="InterPro" id="IPR019080">
    <property type="entry name" value="YqaJ_viral_recombinase"/>
</dbReference>
<proteinExistence type="predicted"/>
<dbReference type="CDD" id="cd22343">
    <property type="entry name" value="PDDEXK_lambda_exonuclease-like"/>
    <property type="match status" value="1"/>
</dbReference>
<dbReference type="GO" id="GO:0006281">
    <property type="term" value="P:DNA repair"/>
    <property type="evidence" value="ECO:0007669"/>
    <property type="project" value="UniProtKB-ARBA"/>
</dbReference>
<dbReference type="Gene3D" id="3.90.320.10">
    <property type="match status" value="1"/>
</dbReference>
<evidence type="ECO:0000256" key="4">
    <source>
        <dbReference type="PROSITE-ProRule" id="PRU00325"/>
    </source>
</evidence>
<comment type="caution">
    <text evidence="6">The sequence shown here is derived from an EMBL/GenBank/DDBJ whole genome shotgun (WGS) entry which is preliminary data.</text>
</comment>
<accession>A0AAN7PGE3</accession>
<dbReference type="Pfam" id="PF09588">
    <property type="entry name" value="YqaJ"/>
    <property type="match status" value="1"/>
</dbReference>
<dbReference type="AlphaFoldDB" id="A0AAN7PGE3"/>
<feature type="domain" description="SWIM-type" evidence="5">
    <location>
        <begin position="75"/>
        <end position="111"/>
    </location>
</feature>
<keyword evidence="2 4" id="KW-0863">Zinc-finger</keyword>
<dbReference type="InterPro" id="IPR019786">
    <property type="entry name" value="Zinc_finger_PHD-type_CS"/>
</dbReference>
<keyword evidence="7" id="KW-1185">Reference proteome</keyword>
<sequence>MECKSDYYKNLVLSGNDVLARYNKKIELINNVDPYTLQDKDLQFDTQSFPPVTSMDIVSYLVKHSQRMNQPPLKVWIIAEKDGSIRNGHCTCMAGVGEACSHIAAILYYLEYINTNSLHLSCTDVKAHELQQTSTTPTSKDKGIPPIVGDELNKLLCDIHEAGISAALMRIVEPFATSLATLETPPLLSLYNNLYKEEHQNKSYEELAELASKIPQFITNEECETIELATKSQSTCKEWYNQRSGRITASRFKAVCRTSLSKPSISLLKTICYPLMYTFSSKATKWGLSHENDAFQEFCSLQMLTHEDFVVEKCGFIINPTFPQFGASPDGITSCSCCGKGTLEIKCPYVLKDMNLQMYASKKNSCLTIVNGDINLDKNHSYFYQIQMQMKIANLPFCDFVVWSAQEIFLERIYFNEDFWAAEYLKALDFHKKVILPELLGRYYTNDSPTSWCWCKSFDDGRPMIKCENDTCNIQWFHLDCVNLTDVPNILWICNACVNI</sequence>